<dbReference type="PANTHER" id="PTHR12835:SF5">
    <property type="entry name" value="BIOTIN--PROTEIN LIGASE"/>
    <property type="match status" value="1"/>
</dbReference>
<sequence length="339" mass="38226">MESEPLTLVLAGKSTADIELATSLASNNSLKLTDHSNLLLRLHTDDTPSFDVRRYFDSLSTTRFGRFLLYSSRLPSTHDVVSQNFNEIPLGAVCVADVQFKGRGRSTNLWESPEGCLMFSYTLQMEDGRIVPLVQYVASLAFTEAIKDICEKNGLPQLEVKIKWPNDLYLNGLKVGGILCTSTYKSKKFNISVGIGVNVDNRRPTTCLNERLQELTSSGFQLRREDILSCFFEKFETFFDVLITQGFHPMEELYYQTWLHSGQRVIIQDTCDGQTLDSVVTIQGLTSSGYLMALGDDGQLCELHPDGNRYSVLYTKEYFTFSVVIVSIVTELLLQFSYL</sequence>
<dbReference type="PANTHER" id="PTHR12835">
    <property type="entry name" value="BIOTIN PROTEIN LIGASE"/>
    <property type="match status" value="1"/>
</dbReference>
<evidence type="ECO:0000259" key="3">
    <source>
        <dbReference type="PROSITE" id="PS51733"/>
    </source>
</evidence>
<accession>A0AAW1K805</accession>
<dbReference type="InterPro" id="IPR045864">
    <property type="entry name" value="aa-tRNA-synth_II/BPL/LPL"/>
</dbReference>
<dbReference type="GO" id="GO:0004077">
    <property type="term" value="F:biotin--[biotin carboxyl-carrier protein] ligase activity"/>
    <property type="evidence" value="ECO:0007669"/>
    <property type="project" value="InterPro"/>
</dbReference>
<evidence type="ECO:0000313" key="4">
    <source>
        <dbReference type="EMBL" id="KAK9713827.1"/>
    </source>
</evidence>
<dbReference type="NCBIfam" id="TIGR00121">
    <property type="entry name" value="birA_ligase"/>
    <property type="match status" value="1"/>
</dbReference>
<dbReference type="Gene3D" id="3.30.930.10">
    <property type="entry name" value="Bira Bifunctional Protein, Domain 2"/>
    <property type="match status" value="1"/>
</dbReference>
<dbReference type="InterPro" id="IPR004143">
    <property type="entry name" value="BPL_LPL_catalytic"/>
</dbReference>
<dbReference type="SUPFAM" id="SSF55681">
    <property type="entry name" value="Class II aaRS and biotin synthetases"/>
    <property type="match status" value="1"/>
</dbReference>
<protein>
    <recommendedName>
        <fullName evidence="3">BPL/LPL catalytic domain-containing protein</fullName>
    </recommendedName>
</protein>
<organism evidence="4 5">
    <name type="scientific">Saponaria officinalis</name>
    <name type="common">Common soapwort</name>
    <name type="synonym">Lychnis saponaria</name>
    <dbReference type="NCBI Taxonomy" id="3572"/>
    <lineage>
        <taxon>Eukaryota</taxon>
        <taxon>Viridiplantae</taxon>
        <taxon>Streptophyta</taxon>
        <taxon>Embryophyta</taxon>
        <taxon>Tracheophyta</taxon>
        <taxon>Spermatophyta</taxon>
        <taxon>Magnoliopsida</taxon>
        <taxon>eudicotyledons</taxon>
        <taxon>Gunneridae</taxon>
        <taxon>Pentapetalae</taxon>
        <taxon>Caryophyllales</taxon>
        <taxon>Caryophyllaceae</taxon>
        <taxon>Caryophylleae</taxon>
        <taxon>Saponaria</taxon>
    </lineage>
</organism>
<comment type="similarity">
    <text evidence="1">Belongs to the biotin--protein ligase family.</text>
</comment>
<evidence type="ECO:0000313" key="5">
    <source>
        <dbReference type="Proteomes" id="UP001443914"/>
    </source>
</evidence>
<comment type="caution">
    <text evidence="4">The sequence shown here is derived from an EMBL/GenBank/DDBJ whole genome shotgun (WGS) entry which is preliminary data.</text>
</comment>
<dbReference type="Pfam" id="PF03099">
    <property type="entry name" value="BPL_LplA_LipB"/>
    <property type="match status" value="1"/>
</dbReference>
<dbReference type="EMBL" id="JBDFQZ010000006">
    <property type="protein sequence ID" value="KAK9713827.1"/>
    <property type="molecule type" value="Genomic_DNA"/>
</dbReference>
<reference evidence="4" key="1">
    <citation type="submission" date="2024-03" db="EMBL/GenBank/DDBJ databases">
        <title>WGS assembly of Saponaria officinalis var. Norfolk2.</title>
        <authorList>
            <person name="Jenkins J."/>
            <person name="Shu S."/>
            <person name="Grimwood J."/>
            <person name="Barry K."/>
            <person name="Goodstein D."/>
            <person name="Schmutz J."/>
            <person name="Leebens-Mack J."/>
            <person name="Osbourn A."/>
        </authorList>
    </citation>
    <scope>NUCLEOTIDE SEQUENCE [LARGE SCALE GENOMIC DNA]</scope>
    <source>
        <strain evidence="4">JIC</strain>
    </source>
</reference>
<dbReference type="GO" id="GO:0005737">
    <property type="term" value="C:cytoplasm"/>
    <property type="evidence" value="ECO:0007669"/>
    <property type="project" value="TreeGrafter"/>
</dbReference>
<proteinExistence type="inferred from homology"/>
<dbReference type="InterPro" id="IPR004408">
    <property type="entry name" value="Biotin_CoA_COase_ligase"/>
</dbReference>
<dbReference type="PROSITE" id="PS51733">
    <property type="entry name" value="BPL_LPL_CATALYTIC"/>
    <property type="match status" value="1"/>
</dbReference>
<dbReference type="Proteomes" id="UP001443914">
    <property type="component" value="Unassembled WGS sequence"/>
</dbReference>
<gene>
    <name evidence="4" type="ORF">RND81_06G054000</name>
</gene>
<dbReference type="AlphaFoldDB" id="A0AAW1K805"/>
<keyword evidence="5" id="KW-1185">Reference proteome</keyword>
<dbReference type="CDD" id="cd16442">
    <property type="entry name" value="BPL"/>
    <property type="match status" value="1"/>
</dbReference>
<evidence type="ECO:0000256" key="1">
    <source>
        <dbReference type="ARBA" id="ARBA00009934"/>
    </source>
</evidence>
<name>A0AAW1K805_SAPOF</name>
<evidence type="ECO:0000256" key="2">
    <source>
        <dbReference type="ARBA" id="ARBA00022598"/>
    </source>
</evidence>
<feature type="domain" description="BPL/LPL catalytic" evidence="3">
    <location>
        <begin position="53"/>
        <end position="243"/>
    </location>
</feature>
<keyword evidence="2" id="KW-0436">Ligase</keyword>